<evidence type="ECO:0000256" key="6">
    <source>
        <dbReference type="RuleBase" id="RU365089"/>
    </source>
</evidence>
<organism evidence="7 8">
    <name type="scientific">Turicibacter bilis</name>
    <dbReference type="NCBI Taxonomy" id="2735723"/>
    <lineage>
        <taxon>Bacteria</taxon>
        <taxon>Bacillati</taxon>
        <taxon>Bacillota</taxon>
        <taxon>Erysipelotrichia</taxon>
        <taxon>Erysipelotrichales</taxon>
        <taxon>Turicibacteraceae</taxon>
        <taxon>Turicibacter</taxon>
    </lineage>
</organism>
<keyword evidence="5 6" id="KW-0233">DNA recombination</keyword>
<evidence type="ECO:0000256" key="4">
    <source>
        <dbReference type="ARBA" id="ARBA00023125"/>
    </source>
</evidence>
<sequence length="407" mass="46858">MTRKAAMKQLFNLMQDEYNIKSANDIEAALLNMFGNFIEQALEAELDQHLGYSRYDFRNKSTSNTRNGRQSKTIQTRLGETMIQAPRDREGSFEPQIVPKRQTNVIGIEEKILSLYAKGLSTRDISKTLEEIYGFETSHETISAVTDKVIPLIKEWQQRPLEAVYPIVYLDALHVKVRDGMSASTKAVYCIIGVSLDGRKDVLSLSIGEAESASYWMSLLDELKARGVQDICIACVDGLSGFEQAIQAVFPHALVQRCLVHLIRQSTKFVSYQDRKSFCYDLKQIYQAVNRSAAEQAFEIFKNKWSPIVPLAVRVWENNIEEVYQLFQFPKEIRKMIYTTNAIESYNSQLRKVLKGKGTFPNETSVMKLIYLQTMEVTKKWRRQLSNWSQILNQLLILYPDRLTPYL</sequence>
<dbReference type="PROSITE" id="PS01007">
    <property type="entry name" value="TRANSPOSASE_MUTATOR"/>
    <property type="match status" value="1"/>
</dbReference>
<comment type="similarity">
    <text evidence="2 6">Belongs to the transposase mutator family.</text>
</comment>
<dbReference type="GO" id="GO:0003677">
    <property type="term" value="F:DNA binding"/>
    <property type="evidence" value="ECO:0007669"/>
    <property type="project" value="UniProtKB-UniRule"/>
</dbReference>
<gene>
    <name evidence="7" type="ORF">J0J70_08455</name>
</gene>
<proteinExistence type="inferred from homology"/>
<dbReference type="Pfam" id="PF00872">
    <property type="entry name" value="Transposase_mut"/>
    <property type="match status" value="1"/>
</dbReference>
<evidence type="ECO:0000256" key="2">
    <source>
        <dbReference type="ARBA" id="ARBA00010961"/>
    </source>
</evidence>
<keyword evidence="6" id="KW-0814">Transposable element</keyword>
<dbReference type="PANTHER" id="PTHR33217:SF8">
    <property type="entry name" value="MUTATOR FAMILY TRANSPOSASE"/>
    <property type="match status" value="1"/>
</dbReference>
<evidence type="ECO:0000256" key="5">
    <source>
        <dbReference type="ARBA" id="ARBA00023172"/>
    </source>
</evidence>
<evidence type="ECO:0000313" key="7">
    <source>
        <dbReference type="EMBL" id="UUF07657.1"/>
    </source>
</evidence>
<dbReference type="GO" id="GO:0004803">
    <property type="term" value="F:transposase activity"/>
    <property type="evidence" value="ECO:0007669"/>
    <property type="project" value="UniProtKB-UniRule"/>
</dbReference>
<dbReference type="Proteomes" id="UP001058072">
    <property type="component" value="Chromosome"/>
</dbReference>
<comment type="function">
    <text evidence="1 6">Required for the transposition of the insertion element.</text>
</comment>
<dbReference type="InterPro" id="IPR001207">
    <property type="entry name" value="Transposase_mutator"/>
</dbReference>
<dbReference type="RefSeq" id="WP_212725242.1">
    <property type="nucleotide sequence ID" value="NZ_CP071250.1"/>
</dbReference>
<reference evidence="7" key="1">
    <citation type="submission" date="2021-03" db="EMBL/GenBank/DDBJ databases">
        <title>Comparative Genomics and Metabolomics in the genus Turicibacter.</title>
        <authorList>
            <person name="Maki J."/>
            <person name="Looft T."/>
        </authorList>
    </citation>
    <scope>NUCLEOTIDE SEQUENCE</scope>
    <source>
        <strain evidence="7">ISU324</strain>
    </source>
</reference>
<dbReference type="AlphaFoldDB" id="A0A9Q9CPL1"/>
<protein>
    <recommendedName>
        <fullName evidence="6">Mutator family transposase</fullName>
    </recommendedName>
</protein>
<accession>A0A9Q9CPL1</accession>
<evidence type="ECO:0000256" key="1">
    <source>
        <dbReference type="ARBA" id="ARBA00002190"/>
    </source>
</evidence>
<keyword evidence="3 6" id="KW-0815">Transposition</keyword>
<keyword evidence="4 6" id="KW-0238">DNA-binding</keyword>
<dbReference type="EMBL" id="CP071250">
    <property type="protein sequence ID" value="UUF07657.1"/>
    <property type="molecule type" value="Genomic_DNA"/>
</dbReference>
<dbReference type="GO" id="GO:0006313">
    <property type="term" value="P:DNA transposition"/>
    <property type="evidence" value="ECO:0007669"/>
    <property type="project" value="UniProtKB-UniRule"/>
</dbReference>
<dbReference type="NCBIfam" id="NF033543">
    <property type="entry name" value="transpos_IS256"/>
    <property type="match status" value="1"/>
</dbReference>
<name>A0A9Q9CPL1_9FIRM</name>
<evidence type="ECO:0000256" key="3">
    <source>
        <dbReference type="ARBA" id="ARBA00022578"/>
    </source>
</evidence>
<evidence type="ECO:0000313" key="8">
    <source>
        <dbReference type="Proteomes" id="UP001058072"/>
    </source>
</evidence>
<dbReference type="PANTHER" id="PTHR33217">
    <property type="entry name" value="TRANSPOSASE FOR INSERTION SEQUENCE ELEMENT IS1081"/>
    <property type="match status" value="1"/>
</dbReference>